<feature type="compositionally biased region" description="Basic and acidic residues" evidence="1">
    <location>
        <begin position="363"/>
        <end position="373"/>
    </location>
</feature>
<name>A0A0N1HAX4_9EURO</name>
<gene>
    <name evidence="2" type="ORF">AB675_7965</name>
</gene>
<dbReference type="RefSeq" id="XP_018001058.1">
    <property type="nucleotide sequence ID" value="XM_018148372.1"/>
</dbReference>
<evidence type="ECO:0000256" key="1">
    <source>
        <dbReference type="SAM" id="MobiDB-lite"/>
    </source>
</evidence>
<feature type="region of interest" description="Disordered" evidence="1">
    <location>
        <begin position="339"/>
        <end position="373"/>
    </location>
</feature>
<organism evidence="2 3">
    <name type="scientific">Cyphellophora attinorum</name>
    <dbReference type="NCBI Taxonomy" id="1664694"/>
    <lineage>
        <taxon>Eukaryota</taxon>
        <taxon>Fungi</taxon>
        <taxon>Dikarya</taxon>
        <taxon>Ascomycota</taxon>
        <taxon>Pezizomycotina</taxon>
        <taxon>Eurotiomycetes</taxon>
        <taxon>Chaetothyriomycetidae</taxon>
        <taxon>Chaetothyriales</taxon>
        <taxon>Cyphellophoraceae</taxon>
        <taxon>Cyphellophora</taxon>
    </lineage>
</organism>
<dbReference type="AlphaFoldDB" id="A0A0N1HAX4"/>
<feature type="region of interest" description="Disordered" evidence="1">
    <location>
        <begin position="1"/>
        <end position="59"/>
    </location>
</feature>
<sequence length="373" mass="42773">MPRKAVPTRSGGLRASAKSKPKKSVEQDSGYGSAPSSREASVESEPVQHGTYGGAPIRKFSKLGTVDASHDLTTHEKLCEPENDWIHKDWRNPDDEDDDWEECDDDINETWKHKTGPQGPYPDKKYYNAIWWRLSRKRRVYIVKKLHKVEIEFREYYQTDAEKPKWYPSGIGWAMSIPQFCEFVKMVPQMTAFLEALVKNLKVPRVDYSTESVELAEKYVNDPRPPTKALKPFREKTKGHKRHLEYGNDEIQPTLPYVTYSLHKQDAYEAQAEAVEKINEARMWNTISAKEMEDALKKIADEPSKIDSGPINMGNLTAQYHTGNLLTDRYESHGHDLYINLDKDSESQSTESKDSDVDMNDADSEHDSAANKE</sequence>
<accession>A0A0N1HAX4</accession>
<dbReference type="VEuPathDB" id="FungiDB:AB675_7965"/>
<dbReference type="EMBL" id="LFJN01000010">
    <property type="protein sequence ID" value="KPI41095.1"/>
    <property type="molecule type" value="Genomic_DNA"/>
</dbReference>
<dbReference type="InterPro" id="IPR009044">
    <property type="entry name" value="ssDNA-bd_transcriptional_reg"/>
</dbReference>
<keyword evidence="3" id="KW-1185">Reference proteome</keyword>
<evidence type="ECO:0000313" key="2">
    <source>
        <dbReference type="EMBL" id="KPI41095.1"/>
    </source>
</evidence>
<comment type="caution">
    <text evidence="2">The sequence shown here is derived from an EMBL/GenBank/DDBJ whole genome shotgun (WGS) entry which is preliminary data.</text>
</comment>
<proteinExistence type="predicted"/>
<evidence type="ECO:0000313" key="3">
    <source>
        <dbReference type="Proteomes" id="UP000038010"/>
    </source>
</evidence>
<reference evidence="2 3" key="1">
    <citation type="submission" date="2015-06" db="EMBL/GenBank/DDBJ databases">
        <title>Draft genome of the ant-associated black yeast Phialophora attae CBS 131958.</title>
        <authorList>
            <person name="Moreno L.F."/>
            <person name="Stielow B.J."/>
            <person name="de Hoog S."/>
            <person name="Vicente V.A."/>
            <person name="Weiss V.A."/>
            <person name="de Vries M."/>
            <person name="Cruz L.M."/>
            <person name="Souza E.M."/>
        </authorList>
    </citation>
    <scope>NUCLEOTIDE SEQUENCE [LARGE SCALE GENOMIC DNA]</scope>
    <source>
        <strain evidence="2 3">CBS 131958</strain>
    </source>
</reference>
<dbReference type="GO" id="GO:0006355">
    <property type="term" value="P:regulation of DNA-templated transcription"/>
    <property type="evidence" value="ECO:0007669"/>
    <property type="project" value="InterPro"/>
</dbReference>
<protein>
    <submittedName>
        <fullName evidence="2">Uncharacterized protein</fullName>
    </submittedName>
</protein>
<dbReference type="GeneID" id="28740252"/>
<dbReference type="Proteomes" id="UP000038010">
    <property type="component" value="Unassembled WGS sequence"/>
</dbReference>
<dbReference type="GO" id="GO:0003677">
    <property type="term" value="F:DNA binding"/>
    <property type="evidence" value="ECO:0007669"/>
    <property type="project" value="InterPro"/>
</dbReference>
<dbReference type="Gene3D" id="2.30.31.10">
    <property type="entry name" value="Transcriptional Coactivator Pc4, Chain A"/>
    <property type="match status" value="1"/>
</dbReference>
<feature type="compositionally biased region" description="Basic and acidic residues" evidence="1">
    <location>
        <begin position="339"/>
        <end position="356"/>
    </location>
</feature>